<protein>
    <recommendedName>
        <fullName evidence="4">DUF928 domain-containing protein</fullName>
    </recommendedName>
</protein>
<accession>A0A1H6FGC3</accession>
<evidence type="ECO:0000256" key="1">
    <source>
        <dbReference type="SAM" id="SignalP"/>
    </source>
</evidence>
<feature type="chain" id="PRO_5014608419" description="DUF928 domain-containing protein" evidence="1">
    <location>
        <begin position="26"/>
        <end position="245"/>
    </location>
</feature>
<keyword evidence="1" id="KW-0732">Signal</keyword>
<dbReference type="Pfam" id="PF06051">
    <property type="entry name" value="DUF928"/>
    <property type="match status" value="1"/>
</dbReference>
<dbReference type="RefSeq" id="WP_103921781.1">
    <property type="nucleotide sequence ID" value="NZ_FMSV02000546.1"/>
</dbReference>
<dbReference type="OrthoDB" id="5625579at2"/>
<name>A0A1H6FGC3_9GAMM</name>
<feature type="signal peptide" evidence="1">
    <location>
        <begin position="1"/>
        <end position="25"/>
    </location>
</feature>
<gene>
    <name evidence="2" type="ORF">MBHS_04106</name>
</gene>
<evidence type="ECO:0008006" key="4">
    <source>
        <dbReference type="Google" id="ProtNLM"/>
    </source>
</evidence>
<dbReference type="EMBL" id="FMSV02000546">
    <property type="protein sequence ID" value="SEH08216.1"/>
    <property type="molecule type" value="Genomic_DNA"/>
</dbReference>
<reference evidence="2 3" key="1">
    <citation type="submission" date="2016-10" db="EMBL/GenBank/DDBJ databases">
        <authorList>
            <person name="de Groot N.N."/>
        </authorList>
    </citation>
    <scope>NUCLEOTIDE SEQUENCE [LARGE SCALE GENOMIC DNA]</scope>
    <source>
        <strain evidence="2">MBHS1</strain>
    </source>
</reference>
<dbReference type="Proteomes" id="UP000236724">
    <property type="component" value="Unassembled WGS sequence"/>
</dbReference>
<dbReference type="InterPro" id="IPR010328">
    <property type="entry name" value="DUF928"/>
</dbReference>
<organism evidence="2 3">
    <name type="scientific">Candidatus Venteria ishoeyi</name>
    <dbReference type="NCBI Taxonomy" id="1899563"/>
    <lineage>
        <taxon>Bacteria</taxon>
        <taxon>Pseudomonadati</taxon>
        <taxon>Pseudomonadota</taxon>
        <taxon>Gammaproteobacteria</taxon>
        <taxon>Thiotrichales</taxon>
        <taxon>Thiotrichaceae</taxon>
        <taxon>Venteria</taxon>
    </lineage>
</organism>
<keyword evidence="3" id="KW-1185">Reference proteome</keyword>
<sequence length="245" mass="26585">MNIKQLALSSVFLLTLTNFSIFESASTVWVSAAHAAQDSLISFKPPVTGKPTRRVGGGTRSAQNSPALAVLTTEQTGLTISSSPTLYWASNQVSSQPVKISIIYTLPESKDMMQPVFEADITMGKTGIQALPLSHNAIELQTDIEYQWSVSVKNPGMEGTEQTLISRGTIKRVAPSASLQQLLQTAKPRDLPEIYADHGLWYDAFAAVSQLIAEHPDDPALREMRASLLSQVGLKQFAQLTQQTG</sequence>
<evidence type="ECO:0000313" key="3">
    <source>
        <dbReference type="Proteomes" id="UP000236724"/>
    </source>
</evidence>
<dbReference type="AlphaFoldDB" id="A0A1H6FGC3"/>
<evidence type="ECO:0000313" key="2">
    <source>
        <dbReference type="EMBL" id="SEH08216.1"/>
    </source>
</evidence>
<proteinExistence type="predicted"/>